<dbReference type="Proteomes" id="UP000283003">
    <property type="component" value="Unassembled WGS sequence"/>
</dbReference>
<evidence type="ECO:0000313" key="3">
    <source>
        <dbReference type="Proteomes" id="UP000283003"/>
    </source>
</evidence>
<proteinExistence type="predicted"/>
<dbReference type="PROSITE" id="PS51257">
    <property type="entry name" value="PROKAR_LIPOPROTEIN"/>
    <property type="match status" value="1"/>
</dbReference>
<sequence>MVRANMVMAVAALAASLIACSPSGASSNPAASVAGPQFPAAVASLDDVEGTWQVVSFGGYEPARVTHPQPAAFANFTQSGVGLRIGCNWSGAPGTVRDGHFAAPAGEVDAQAQTAMGCGKEREDRDSRYFAFFRESPTMELLNADRLKLQAGNTVLILQRPEAIRRETLPDMADMAGEWRAEGLMLINEEGRRGIGLSELQARIAITGGSLAMTSCPASTVAIEYTADGRLARVGGADAAQINAQCGTFDEAGFGMPDLKPTRLADLLAGSPKVYYGGPDRLTLQSGDLVLDLTREPCTMLNQSDDHKRTWTSDC</sequence>
<dbReference type="InterPro" id="IPR038670">
    <property type="entry name" value="HslJ-like_sf"/>
</dbReference>
<keyword evidence="1" id="KW-0732">Signal</keyword>
<dbReference type="OrthoDB" id="7431988at2"/>
<comment type="caution">
    <text evidence="2">The sequence shown here is derived from an EMBL/GenBank/DDBJ whole genome shotgun (WGS) entry which is preliminary data.</text>
</comment>
<organism evidence="2 3">
    <name type="scientific">Croceicoccus ponticola</name>
    <dbReference type="NCBI Taxonomy" id="2217664"/>
    <lineage>
        <taxon>Bacteria</taxon>
        <taxon>Pseudomonadati</taxon>
        <taxon>Pseudomonadota</taxon>
        <taxon>Alphaproteobacteria</taxon>
        <taxon>Sphingomonadales</taxon>
        <taxon>Erythrobacteraceae</taxon>
        <taxon>Croceicoccus</taxon>
    </lineage>
</organism>
<dbReference type="AlphaFoldDB" id="A0A437GV27"/>
<name>A0A437GV27_9SPHN</name>
<dbReference type="EMBL" id="RXOL01000007">
    <property type="protein sequence ID" value="RVQ65526.1"/>
    <property type="molecule type" value="Genomic_DNA"/>
</dbReference>
<keyword evidence="3" id="KW-1185">Reference proteome</keyword>
<gene>
    <name evidence="2" type="ORF">EKN06_13440</name>
</gene>
<feature type="chain" id="PRO_5019086709" evidence="1">
    <location>
        <begin position="26"/>
        <end position="315"/>
    </location>
</feature>
<accession>A0A437GV27</accession>
<evidence type="ECO:0000256" key="1">
    <source>
        <dbReference type="SAM" id="SignalP"/>
    </source>
</evidence>
<protein>
    <submittedName>
        <fullName evidence="2">META domain-containing protein</fullName>
    </submittedName>
</protein>
<reference evidence="2 3" key="1">
    <citation type="submission" date="2018-12" db="EMBL/GenBank/DDBJ databases">
        <title>Croceicoccus ponticola sp. nov., a lipolytic bacterium isolated from seawater.</title>
        <authorList>
            <person name="Yoon J.-H."/>
        </authorList>
    </citation>
    <scope>NUCLEOTIDE SEQUENCE [LARGE SCALE GENOMIC DNA]</scope>
    <source>
        <strain evidence="2 3">GM-16</strain>
    </source>
</reference>
<evidence type="ECO:0000313" key="2">
    <source>
        <dbReference type="EMBL" id="RVQ65526.1"/>
    </source>
</evidence>
<dbReference type="Gene3D" id="2.40.128.270">
    <property type="match status" value="1"/>
</dbReference>
<feature type="signal peptide" evidence="1">
    <location>
        <begin position="1"/>
        <end position="25"/>
    </location>
</feature>